<evidence type="ECO:0000313" key="2">
    <source>
        <dbReference type="Proteomes" id="UP001151699"/>
    </source>
</evidence>
<dbReference type="InterPro" id="IPR029058">
    <property type="entry name" value="AB_hydrolase_fold"/>
</dbReference>
<sequence length="116" mass="13370">MLTYVQFEAKNEIQSLNIVEHCDDLQYLFTSSNIPQITNEFSVEGQIVAKFTKLLYSFAKNGAPYFGSDIAATDVKFNEDEIFINFDSTFTIDEKPFKNAPLWDFLFAVNKKKVDF</sequence>
<dbReference type="AlphaFoldDB" id="A0A9Q0MYD4"/>
<protein>
    <submittedName>
        <fullName evidence="1">Uncharacterized protein</fullName>
    </submittedName>
</protein>
<gene>
    <name evidence="1" type="ORF">Bhyg_12496</name>
</gene>
<evidence type="ECO:0000313" key="1">
    <source>
        <dbReference type="EMBL" id="KAJ6639749.1"/>
    </source>
</evidence>
<comment type="caution">
    <text evidence="1">The sequence shown here is derived from an EMBL/GenBank/DDBJ whole genome shotgun (WGS) entry which is preliminary data.</text>
</comment>
<proteinExistence type="predicted"/>
<organism evidence="1 2">
    <name type="scientific">Pseudolycoriella hygida</name>
    <dbReference type="NCBI Taxonomy" id="35572"/>
    <lineage>
        <taxon>Eukaryota</taxon>
        <taxon>Metazoa</taxon>
        <taxon>Ecdysozoa</taxon>
        <taxon>Arthropoda</taxon>
        <taxon>Hexapoda</taxon>
        <taxon>Insecta</taxon>
        <taxon>Pterygota</taxon>
        <taxon>Neoptera</taxon>
        <taxon>Endopterygota</taxon>
        <taxon>Diptera</taxon>
        <taxon>Nematocera</taxon>
        <taxon>Sciaroidea</taxon>
        <taxon>Sciaridae</taxon>
        <taxon>Pseudolycoriella</taxon>
    </lineage>
</organism>
<dbReference type="EMBL" id="WJQU01000003">
    <property type="protein sequence ID" value="KAJ6639749.1"/>
    <property type="molecule type" value="Genomic_DNA"/>
</dbReference>
<dbReference type="Proteomes" id="UP001151699">
    <property type="component" value="Chromosome X"/>
</dbReference>
<keyword evidence="2" id="KW-1185">Reference proteome</keyword>
<dbReference type="Gene3D" id="3.40.50.1820">
    <property type="entry name" value="alpha/beta hydrolase"/>
    <property type="match status" value="1"/>
</dbReference>
<reference evidence="1" key="1">
    <citation type="submission" date="2022-07" db="EMBL/GenBank/DDBJ databases">
        <authorList>
            <person name="Trinca V."/>
            <person name="Uliana J.V.C."/>
            <person name="Torres T.T."/>
            <person name="Ward R.J."/>
            <person name="Monesi N."/>
        </authorList>
    </citation>
    <scope>NUCLEOTIDE SEQUENCE</scope>
    <source>
        <strain evidence="1">HSMRA1968</strain>
        <tissue evidence="1">Whole embryos</tissue>
    </source>
</reference>
<accession>A0A9Q0MYD4</accession>
<name>A0A9Q0MYD4_9DIPT</name>